<dbReference type="AlphaFoldDB" id="W4VAH6"/>
<keyword evidence="2" id="KW-1185">Reference proteome</keyword>
<dbReference type="Proteomes" id="UP000019109">
    <property type="component" value="Unassembled WGS sequence"/>
</dbReference>
<dbReference type="EMBL" id="BAVR01000045">
    <property type="protein sequence ID" value="GAE89754.1"/>
    <property type="molecule type" value="Genomic_DNA"/>
</dbReference>
<proteinExistence type="predicted"/>
<reference evidence="1" key="1">
    <citation type="journal article" date="2014" name="Genome Announc.">
        <title>Draft Genome Sequence of Clostridium straminisolvens Strain JCM 21531T, Isolated from a Cellulose-Degrading Bacterial Community.</title>
        <authorList>
            <person name="Yuki M."/>
            <person name="Oshima K."/>
            <person name="Suda W."/>
            <person name="Sakamoto M."/>
            <person name="Kitamura K."/>
            <person name="Iida T."/>
            <person name="Hattori M."/>
            <person name="Ohkuma M."/>
        </authorList>
    </citation>
    <scope>NUCLEOTIDE SEQUENCE [LARGE SCALE GENOMIC DNA]</scope>
    <source>
        <strain evidence="1">JCM 21531</strain>
    </source>
</reference>
<evidence type="ECO:0000313" key="1">
    <source>
        <dbReference type="EMBL" id="GAE89754.1"/>
    </source>
</evidence>
<dbReference type="RefSeq" id="WP_173400193.1">
    <property type="nucleotide sequence ID" value="NZ_BAVR01000045.1"/>
</dbReference>
<organism evidence="1 2">
    <name type="scientific">Acetivibrio straminisolvens JCM 21531</name>
    <dbReference type="NCBI Taxonomy" id="1294263"/>
    <lineage>
        <taxon>Bacteria</taxon>
        <taxon>Bacillati</taxon>
        <taxon>Bacillota</taxon>
        <taxon>Clostridia</taxon>
        <taxon>Eubacteriales</taxon>
        <taxon>Oscillospiraceae</taxon>
        <taxon>Acetivibrio</taxon>
    </lineage>
</organism>
<accession>W4VAH6</accession>
<name>W4VAH6_9FIRM</name>
<sequence>MYKKGMHGVTELSKKDRKVLDKYTKSYSNFIESNTVKPEMLQEKLSTTKS</sequence>
<comment type="caution">
    <text evidence="1">The sequence shown here is derived from an EMBL/GenBank/DDBJ whole genome shotgun (WGS) entry which is preliminary data.</text>
</comment>
<evidence type="ECO:0000313" key="2">
    <source>
        <dbReference type="Proteomes" id="UP000019109"/>
    </source>
</evidence>
<gene>
    <name evidence="1" type="ORF">JCM21531_3312</name>
</gene>
<protein>
    <submittedName>
        <fullName evidence="1">Uncharacterized protein</fullName>
    </submittedName>
</protein>